<proteinExistence type="predicted"/>
<sequence>IQILDQPPTPLEFHRYVAANRPVLIRNAMHHWPAFDRWQRDSYLVSALGATTSVTVAATPNGYADAVVDGHWFAEPAERSMPFGDFIRTMRAELADESMQYPGVHYVQSQNGNLGGEFAPLAADVPADIEFATAALAKQPDAVNFWMGTGRSVTSLHKDPYENVYAVISGAKHFTLFPPTSQPCLYERLYERARYDAATLALVPAEPRELVPWIPIDPDCCPAREQYPCYHLARPLRVTVQPGEVLYLPSMWYHHVRQQGRTVAVNWWYDMEYGANYAYLMLVRGI</sequence>
<dbReference type="Pfam" id="PF13621">
    <property type="entry name" value="Cupin_8"/>
    <property type="match status" value="1"/>
</dbReference>
<dbReference type="PANTHER" id="PTHR12461:SF99">
    <property type="entry name" value="BIFUNCTIONAL PEPTIDASE AND (3S)-LYSYL HYDROXYLASE JMJD7"/>
    <property type="match status" value="1"/>
</dbReference>
<dbReference type="InterPro" id="IPR041667">
    <property type="entry name" value="Cupin_8"/>
</dbReference>
<dbReference type="InterPro" id="IPR014710">
    <property type="entry name" value="RmlC-like_jellyroll"/>
</dbReference>
<dbReference type="OrthoDB" id="415358at2759"/>
<name>A0A4P9Z609_9FUNG</name>
<dbReference type="AlphaFoldDB" id="A0A4P9Z609"/>
<gene>
    <name evidence="2" type="ORF">SYNPS1DRAFT_9392</name>
</gene>
<feature type="non-terminal residue" evidence="2">
    <location>
        <position position="286"/>
    </location>
</feature>
<organism evidence="2 3">
    <name type="scientific">Syncephalis pseudoplumigaleata</name>
    <dbReference type="NCBI Taxonomy" id="1712513"/>
    <lineage>
        <taxon>Eukaryota</taxon>
        <taxon>Fungi</taxon>
        <taxon>Fungi incertae sedis</taxon>
        <taxon>Zoopagomycota</taxon>
        <taxon>Zoopagomycotina</taxon>
        <taxon>Zoopagomycetes</taxon>
        <taxon>Zoopagales</taxon>
        <taxon>Piptocephalidaceae</taxon>
        <taxon>Syncephalis</taxon>
    </lineage>
</organism>
<keyword evidence="3" id="KW-1185">Reference proteome</keyword>
<dbReference type="Proteomes" id="UP000278143">
    <property type="component" value="Unassembled WGS sequence"/>
</dbReference>
<feature type="domain" description="JmjC" evidence="1">
    <location>
        <begin position="110"/>
        <end position="286"/>
    </location>
</feature>
<dbReference type="SMART" id="SM00558">
    <property type="entry name" value="JmjC"/>
    <property type="match status" value="1"/>
</dbReference>
<dbReference type="SUPFAM" id="SSF51197">
    <property type="entry name" value="Clavaminate synthase-like"/>
    <property type="match status" value="1"/>
</dbReference>
<dbReference type="PROSITE" id="PS51184">
    <property type="entry name" value="JMJC"/>
    <property type="match status" value="1"/>
</dbReference>
<accession>A0A4P9Z609</accession>
<evidence type="ECO:0000313" key="3">
    <source>
        <dbReference type="Proteomes" id="UP000278143"/>
    </source>
</evidence>
<dbReference type="PANTHER" id="PTHR12461">
    <property type="entry name" value="HYPOXIA-INDUCIBLE FACTOR 1 ALPHA INHIBITOR-RELATED"/>
    <property type="match status" value="1"/>
</dbReference>
<reference evidence="3" key="1">
    <citation type="journal article" date="2018" name="Nat. Microbiol.">
        <title>Leveraging single-cell genomics to expand the fungal tree of life.</title>
        <authorList>
            <person name="Ahrendt S.R."/>
            <person name="Quandt C.A."/>
            <person name="Ciobanu D."/>
            <person name="Clum A."/>
            <person name="Salamov A."/>
            <person name="Andreopoulos B."/>
            <person name="Cheng J.F."/>
            <person name="Woyke T."/>
            <person name="Pelin A."/>
            <person name="Henrissat B."/>
            <person name="Reynolds N.K."/>
            <person name="Benny G.L."/>
            <person name="Smith M.E."/>
            <person name="James T.Y."/>
            <person name="Grigoriev I.V."/>
        </authorList>
    </citation>
    <scope>NUCLEOTIDE SEQUENCE [LARGE SCALE GENOMIC DNA]</scope>
    <source>
        <strain evidence="3">Benny S71-1</strain>
    </source>
</reference>
<dbReference type="Gene3D" id="2.60.120.10">
    <property type="entry name" value="Jelly Rolls"/>
    <property type="match status" value="1"/>
</dbReference>
<evidence type="ECO:0000259" key="1">
    <source>
        <dbReference type="PROSITE" id="PS51184"/>
    </source>
</evidence>
<protein>
    <submittedName>
        <fullName evidence="2">Cupin-like domain-containing protein</fullName>
    </submittedName>
</protein>
<evidence type="ECO:0000313" key="2">
    <source>
        <dbReference type="EMBL" id="RKP28077.1"/>
    </source>
</evidence>
<feature type="non-terminal residue" evidence="2">
    <location>
        <position position="1"/>
    </location>
</feature>
<dbReference type="InterPro" id="IPR003347">
    <property type="entry name" value="JmjC_dom"/>
</dbReference>
<dbReference type="EMBL" id="KZ989121">
    <property type="protein sequence ID" value="RKP28077.1"/>
    <property type="molecule type" value="Genomic_DNA"/>
</dbReference>